<accession>A0ABQ8I4S3</accession>
<comment type="caution">
    <text evidence="1">The sequence shown here is derived from an EMBL/GenBank/DDBJ whole genome shotgun (WGS) entry which is preliminary data.</text>
</comment>
<sequence length="113" mass="12938">MSVKSSSLFMWKSITWGRELLVMRSGTTISIYKDRWIPRPSTFRVLSPPVLDDCVTVHQLKHLSSSWNVKLIRSSFSPIMFLIRFAGTLRKMVFFGLKLLIGLEKPLNLGVVP</sequence>
<dbReference type="Proteomes" id="UP000827721">
    <property type="component" value="Unassembled WGS sequence"/>
</dbReference>
<keyword evidence="2" id="KW-1185">Reference proteome</keyword>
<reference evidence="1 2" key="1">
    <citation type="submission" date="2021-02" db="EMBL/GenBank/DDBJ databases">
        <title>Plant Genome Project.</title>
        <authorList>
            <person name="Zhang R.-G."/>
        </authorList>
    </citation>
    <scope>NUCLEOTIDE SEQUENCE [LARGE SCALE GENOMIC DNA]</scope>
    <source>
        <tissue evidence="1">Leaves</tissue>
    </source>
</reference>
<name>A0ABQ8I4S3_9ROSI</name>
<evidence type="ECO:0000313" key="2">
    <source>
        <dbReference type="Proteomes" id="UP000827721"/>
    </source>
</evidence>
<proteinExistence type="predicted"/>
<dbReference type="EMBL" id="JAFEMO010000004">
    <property type="protein sequence ID" value="KAH7571642.1"/>
    <property type="molecule type" value="Genomic_DNA"/>
</dbReference>
<evidence type="ECO:0000313" key="1">
    <source>
        <dbReference type="EMBL" id="KAH7571642.1"/>
    </source>
</evidence>
<organism evidence="1 2">
    <name type="scientific">Xanthoceras sorbifolium</name>
    <dbReference type="NCBI Taxonomy" id="99658"/>
    <lineage>
        <taxon>Eukaryota</taxon>
        <taxon>Viridiplantae</taxon>
        <taxon>Streptophyta</taxon>
        <taxon>Embryophyta</taxon>
        <taxon>Tracheophyta</taxon>
        <taxon>Spermatophyta</taxon>
        <taxon>Magnoliopsida</taxon>
        <taxon>eudicotyledons</taxon>
        <taxon>Gunneridae</taxon>
        <taxon>Pentapetalae</taxon>
        <taxon>rosids</taxon>
        <taxon>malvids</taxon>
        <taxon>Sapindales</taxon>
        <taxon>Sapindaceae</taxon>
        <taxon>Xanthoceroideae</taxon>
        <taxon>Xanthoceras</taxon>
    </lineage>
</organism>
<protein>
    <submittedName>
        <fullName evidence="1">Uncharacterized protein</fullName>
    </submittedName>
</protein>
<gene>
    <name evidence="1" type="ORF">JRO89_XS04G0110100</name>
</gene>